<evidence type="ECO:0000256" key="1">
    <source>
        <dbReference type="SAM" id="Phobius"/>
    </source>
</evidence>
<sequence>MTASEFQPPQIYTQEDVQQILHLAIAKKTDRGELSREQLWEIAAELEIDSESLQAAERDWLNRRLLDKKRQEFDLYRRDLLKQKVTRYAIVNIFLVSLDFLSGGALSWSLYILLIWGLGLALDTWKTFQTKGEAYEQAFQRWNLKNEMRQTLASLWSKFKNWWEPQTTTSDSTVDDW</sequence>
<organism evidence="3 4">
    <name type="scientific">Hydrococcus rivularis NIES-593</name>
    <dbReference type="NCBI Taxonomy" id="1921803"/>
    <lineage>
        <taxon>Bacteria</taxon>
        <taxon>Bacillati</taxon>
        <taxon>Cyanobacteriota</taxon>
        <taxon>Cyanophyceae</taxon>
        <taxon>Pleurocapsales</taxon>
        <taxon>Hydrococcaceae</taxon>
        <taxon>Hydrococcus</taxon>
    </lineage>
</organism>
<dbReference type="OrthoDB" id="560236at2"/>
<accession>A0A1U7H7H3</accession>
<proteinExistence type="predicted"/>
<dbReference type="RefSeq" id="WP_073601695.1">
    <property type="nucleotide sequence ID" value="NZ_MRCB01000052.1"/>
</dbReference>
<dbReference type="AlphaFoldDB" id="A0A1U7H7H3"/>
<name>A0A1U7H7H3_9CYAN</name>
<dbReference type="STRING" id="1921803.NIES593_22370"/>
<keyword evidence="4" id="KW-1185">Reference proteome</keyword>
<evidence type="ECO:0000313" key="4">
    <source>
        <dbReference type="Proteomes" id="UP000186868"/>
    </source>
</evidence>
<dbReference type="Pfam" id="PF13239">
    <property type="entry name" value="2TM"/>
    <property type="match status" value="1"/>
</dbReference>
<reference evidence="3 4" key="1">
    <citation type="submission" date="2016-11" db="EMBL/GenBank/DDBJ databases">
        <title>Draft Genome Sequences of Nine Cyanobacterial Strains from Diverse Habitats.</title>
        <authorList>
            <person name="Zhu T."/>
            <person name="Hou S."/>
            <person name="Lu X."/>
            <person name="Hess W.R."/>
        </authorList>
    </citation>
    <scope>NUCLEOTIDE SEQUENCE [LARGE SCALE GENOMIC DNA]</scope>
    <source>
        <strain evidence="3 4">NIES-593</strain>
    </source>
</reference>
<dbReference type="Proteomes" id="UP000186868">
    <property type="component" value="Unassembled WGS sequence"/>
</dbReference>
<keyword evidence="1" id="KW-0472">Membrane</keyword>
<feature type="transmembrane region" description="Helical" evidence="1">
    <location>
        <begin position="108"/>
        <end position="125"/>
    </location>
</feature>
<evidence type="ECO:0000313" key="3">
    <source>
        <dbReference type="EMBL" id="OKH18269.1"/>
    </source>
</evidence>
<keyword evidence="1" id="KW-1133">Transmembrane helix</keyword>
<comment type="caution">
    <text evidence="3">The sequence shown here is derived from an EMBL/GenBank/DDBJ whole genome shotgun (WGS) entry which is preliminary data.</text>
</comment>
<dbReference type="EMBL" id="MRCB01000052">
    <property type="protein sequence ID" value="OKH18269.1"/>
    <property type="molecule type" value="Genomic_DNA"/>
</dbReference>
<gene>
    <name evidence="3" type="ORF">NIES593_22370</name>
</gene>
<feature type="domain" description="2TM" evidence="2">
    <location>
        <begin position="69"/>
        <end position="147"/>
    </location>
</feature>
<keyword evidence="1" id="KW-0812">Transmembrane</keyword>
<evidence type="ECO:0000259" key="2">
    <source>
        <dbReference type="Pfam" id="PF13239"/>
    </source>
</evidence>
<dbReference type="InterPro" id="IPR025698">
    <property type="entry name" value="2TM_dom"/>
</dbReference>
<protein>
    <recommendedName>
        <fullName evidence="2">2TM domain-containing protein</fullName>
    </recommendedName>
</protein>